<evidence type="ECO:0000313" key="1">
    <source>
        <dbReference type="EMBL" id="MBB3972526.1"/>
    </source>
</evidence>
<dbReference type="InterPro" id="IPR029063">
    <property type="entry name" value="SAM-dependent_MTases_sf"/>
</dbReference>
<reference evidence="1 2" key="1">
    <citation type="submission" date="2020-08" db="EMBL/GenBank/DDBJ databases">
        <title>Genomic Encyclopedia of Type Strains, Phase IV (KMG-IV): sequencing the most valuable type-strain genomes for metagenomic binning, comparative biology and taxonomic classification.</title>
        <authorList>
            <person name="Goeker M."/>
        </authorList>
    </citation>
    <scope>NUCLEOTIDE SEQUENCE [LARGE SCALE GENOMIC DNA]</scope>
    <source>
        <strain evidence="1 2">DSM 25481</strain>
    </source>
</reference>
<name>A0A7W6GE58_9HYPH</name>
<dbReference type="AlphaFoldDB" id="A0A7W6GE58"/>
<evidence type="ECO:0000313" key="2">
    <source>
        <dbReference type="Proteomes" id="UP000528964"/>
    </source>
</evidence>
<proteinExistence type="predicted"/>
<comment type="caution">
    <text evidence="1">The sequence shown here is derived from an EMBL/GenBank/DDBJ whole genome shotgun (WGS) entry which is preliminary data.</text>
</comment>
<organism evidence="1 2">
    <name type="scientific">Hansschlegelia beijingensis</name>
    <dbReference type="NCBI Taxonomy" id="1133344"/>
    <lineage>
        <taxon>Bacteria</taxon>
        <taxon>Pseudomonadati</taxon>
        <taxon>Pseudomonadota</taxon>
        <taxon>Alphaproteobacteria</taxon>
        <taxon>Hyphomicrobiales</taxon>
        <taxon>Methylopilaceae</taxon>
        <taxon>Hansschlegelia</taxon>
    </lineage>
</organism>
<keyword evidence="2" id="KW-1185">Reference proteome</keyword>
<protein>
    <submittedName>
        <fullName evidence="1">Putative O-methyltransferase YrrM</fullName>
    </submittedName>
</protein>
<dbReference type="Proteomes" id="UP000528964">
    <property type="component" value="Unassembled WGS sequence"/>
</dbReference>
<dbReference type="RefSeq" id="WP_183394314.1">
    <property type="nucleotide sequence ID" value="NZ_JACIDR010000001.1"/>
</dbReference>
<keyword evidence="1" id="KW-0808">Transferase</keyword>
<dbReference type="Pfam" id="PF13578">
    <property type="entry name" value="Methyltransf_24"/>
    <property type="match status" value="1"/>
</dbReference>
<sequence>MGAVESAAQVSKRQEQWNSMPRVKLAPHHVESCRLVVSREALLDGVPKGGRAAELGVAFGDFSSEILNRVRPDELHLIDMWEAERYSAGRAKVEEKFAKEIANGSVKRHVGSSLEMLGAFDDGFFDFIYIDTTHSYHLTLSELRLGARKLKPSGLLAGHDFCVGNVVKPVVYGVIQACHQFCSEDGWRYRTISLDGGGSFSFCLERGYKRGE</sequence>
<gene>
    <name evidence="1" type="ORF">GGR24_001159</name>
</gene>
<dbReference type="Gene3D" id="3.40.50.150">
    <property type="entry name" value="Vaccinia Virus protein VP39"/>
    <property type="match status" value="1"/>
</dbReference>
<dbReference type="EMBL" id="JACIDR010000001">
    <property type="protein sequence ID" value="MBB3972526.1"/>
    <property type="molecule type" value="Genomic_DNA"/>
</dbReference>
<dbReference type="GO" id="GO:0008168">
    <property type="term" value="F:methyltransferase activity"/>
    <property type="evidence" value="ECO:0007669"/>
    <property type="project" value="UniProtKB-KW"/>
</dbReference>
<accession>A0A7W6GE58</accession>
<dbReference type="SUPFAM" id="SSF53335">
    <property type="entry name" value="S-adenosyl-L-methionine-dependent methyltransferases"/>
    <property type="match status" value="1"/>
</dbReference>
<keyword evidence="1" id="KW-0489">Methyltransferase</keyword>
<dbReference type="GO" id="GO:0032259">
    <property type="term" value="P:methylation"/>
    <property type="evidence" value="ECO:0007669"/>
    <property type="project" value="UniProtKB-KW"/>
</dbReference>